<keyword evidence="3" id="KW-0408">Iron</keyword>
<name>A0ABR3FMB5_9AGAR</name>
<evidence type="ECO:0000256" key="4">
    <source>
        <dbReference type="SAM" id="MobiDB-lite"/>
    </source>
</evidence>
<dbReference type="InterPro" id="IPR000898">
    <property type="entry name" value="Indolamine_dOase"/>
</dbReference>
<feature type="region of interest" description="Disordered" evidence="4">
    <location>
        <begin position="408"/>
        <end position="434"/>
    </location>
</feature>
<protein>
    <recommendedName>
        <fullName evidence="7">Indoleamine 2,3-dioxygenase</fullName>
    </recommendedName>
</protein>
<keyword evidence="6" id="KW-1185">Reference proteome</keyword>
<proteinExistence type="inferred from homology"/>
<dbReference type="SUPFAM" id="SSF140959">
    <property type="entry name" value="Indolic compounds 2,3-dioxygenase-like"/>
    <property type="match status" value="1"/>
</dbReference>
<feature type="compositionally biased region" description="Basic and acidic residues" evidence="4">
    <location>
        <begin position="408"/>
        <end position="426"/>
    </location>
</feature>
<reference evidence="5 6" key="1">
    <citation type="submission" date="2024-02" db="EMBL/GenBank/DDBJ databases">
        <title>A draft genome for the cacao thread blight pathogen Marasmius crinis-equi.</title>
        <authorList>
            <person name="Cohen S.P."/>
            <person name="Baruah I.K."/>
            <person name="Amoako-Attah I."/>
            <person name="Bukari Y."/>
            <person name="Meinhardt L.W."/>
            <person name="Bailey B.A."/>
        </authorList>
    </citation>
    <scope>NUCLEOTIDE SEQUENCE [LARGE SCALE GENOMIC DNA]</scope>
    <source>
        <strain evidence="5 6">GH-76</strain>
    </source>
</reference>
<accession>A0ABR3FMB5</accession>
<evidence type="ECO:0000256" key="2">
    <source>
        <dbReference type="ARBA" id="ARBA00022723"/>
    </source>
</evidence>
<dbReference type="Gene3D" id="1.20.58.480">
    <property type="match status" value="1"/>
</dbReference>
<sequence length="454" mass="51720">MESAQTPLETFANANSFDVDHKTGFMPSQVPLECLPSTWELWESLLDEAIHEKLRPGDQIGLSEEDAARSGRWRKRVREAPTLSSIDLNAPPLLRRAHLVLTFLLHFYVQSLPPTAEIRIPKSISIPVLRVSKTLDMPPVATFADTVLYNWNLSTLASSSSSNVTDPATLTLDTLRSQTLFTSLPSEQHFYLSSALIELRGVEALSIMRTTFDEIFVGDSLASSRITLWLDRLEVVIRELRELLLSVRDGCDPDVYWNDVRPWFRGEDSDTAVEGKPRRWVFEGLEDPENEDLERPKELSGASAGQSSLVHALDCFLGVENVRTGADGKPSFMSRMQVYMPRPHRLFLDHLAKTERPLRKFVMESEDEGLREAFNRAVMALKEFRDAHMIIITLYIIGPARRERERRRLEQEEVGKKEREEKEKQLKGTGGTDLVKFLKTTREQTRQTVVEPAM</sequence>
<comment type="caution">
    <text evidence="5">The sequence shown here is derived from an EMBL/GenBank/DDBJ whole genome shotgun (WGS) entry which is preliminary data.</text>
</comment>
<evidence type="ECO:0000313" key="5">
    <source>
        <dbReference type="EMBL" id="KAL0576552.1"/>
    </source>
</evidence>
<dbReference type="InterPro" id="IPR037217">
    <property type="entry name" value="Trp/Indoleamine_2_3_dOase-like"/>
</dbReference>
<keyword evidence="2" id="KW-0479">Metal-binding</keyword>
<evidence type="ECO:0000313" key="6">
    <source>
        <dbReference type="Proteomes" id="UP001465976"/>
    </source>
</evidence>
<evidence type="ECO:0008006" key="7">
    <source>
        <dbReference type="Google" id="ProtNLM"/>
    </source>
</evidence>
<gene>
    <name evidence="5" type="ORF">V5O48_005416</name>
</gene>
<dbReference type="PANTHER" id="PTHR28657:SF5">
    <property type="entry name" value="INDOLEAMINE 2,3-DIOXYGENASE"/>
    <property type="match status" value="1"/>
</dbReference>
<comment type="similarity">
    <text evidence="1">Belongs to the indoleamine 2,3-dioxygenase family.</text>
</comment>
<evidence type="ECO:0000256" key="1">
    <source>
        <dbReference type="ARBA" id="ARBA00007119"/>
    </source>
</evidence>
<dbReference type="Pfam" id="PF01231">
    <property type="entry name" value="IDO"/>
    <property type="match status" value="1"/>
</dbReference>
<organism evidence="5 6">
    <name type="scientific">Marasmius crinis-equi</name>
    <dbReference type="NCBI Taxonomy" id="585013"/>
    <lineage>
        <taxon>Eukaryota</taxon>
        <taxon>Fungi</taxon>
        <taxon>Dikarya</taxon>
        <taxon>Basidiomycota</taxon>
        <taxon>Agaricomycotina</taxon>
        <taxon>Agaricomycetes</taxon>
        <taxon>Agaricomycetidae</taxon>
        <taxon>Agaricales</taxon>
        <taxon>Marasmiineae</taxon>
        <taxon>Marasmiaceae</taxon>
        <taxon>Marasmius</taxon>
    </lineage>
</organism>
<dbReference type="EMBL" id="JBAHYK010000215">
    <property type="protein sequence ID" value="KAL0576552.1"/>
    <property type="molecule type" value="Genomic_DNA"/>
</dbReference>
<evidence type="ECO:0000256" key="3">
    <source>
        <dbReference type="ARBA" id="ARBA00023004"/>
    </source>
</evidence>
<dbReference type="Proteomes" id="UP001465976">
    <property type="component" value="Unassembled WGS sequence"/>
</dbReference>
<dbReference type="PANTHER" id="PTHR28657">
    <property type="entry name" value="INDOLEAMINE 2,3-DIOXYGENASE"/>
    <property type="match status" value="1"/>
</dbReference>